<feature type="domain" description="Large ribosomal subunit protein eL20" evidence="4">
    <location>
        <begin position="4"/>
        <end position="63"/>
    </location>
</feature>
<proteinExistence type="inferred from homology"/>
<keyword evidence="3" id="KW-0699">rRNA-binding</keyword>
<dbReference type="EMBL" id="DRZC01000019">
    <property type="protein sequence ID" value="HHQ80093.1"/>
    <property type="molecule type" value="Genomic_DNA"/>
</dbReference>
<comment type="caution">
    <text evidence="5">The sequence shown here is derived from an EMBL/GenBank/DDBJ whole genome shotgun (WGS) entry which is preliminary data.</text>
</comment>
<dbReference type="GO" id="GO:0070180">
    <property type="term" value="F:large ribosomal subunit rRNA binding"/>
    <property type="evidence" value="ECO:0007669"/>
    <property type="project" value="UniProtKB-UniRule"/>
</dbReference>
<reference evidence="5" key="1">
    <citation type="journal article" date="2020" name="mSystems">
        <title>Genome- and Community-Level Interaction Insights into Carbon Utilization and Element Cycling Functions of Hydrothermarchaeota in Hydrothermal Sediment.</title>
        <authorList>
            <person name="Zhou Z."/>
            <person name="Liu Y."/>
            <person name="Xu W."/>
            <person name="Pan J."/>
            <person name="Luo Z.H."/>
            <person name="Li M."/>
        </authorList>
    </citation>
    <scope>NUCLEOTIDE SEQUENCE [LARGE SCALE GENOMIC DNA]</scope>
    <source>
        <strain evidence="5">SpSt-1116</strain>
    </source>
</reference>
<evidence type="ECO:0000313" key="5">
    <source>
        <dbReference type="EMBL" id="HHQ80093.1"/>
    </source>
</evidence>
<evidence type="ECO:0000256" key="2">
    <source>
        <dbReference type="ARBA" id="ARBA00023274"/>
    </source>
</evidence>
<dbReference type="AlphaFoldDB" id="A0A7J3ZJ60"/>
<accession>A0A7J3ZJ60</accession>
<comment type="similarity">
    <text evidence="3">Belongs to the eukaryotic ribosomal protein eL20 family.</text>
</comment>
<dbReference type="GO" id="GO:0006412">
    <property type="term" value="P:translation"/>
    <property type="evidence" value="ECO:0007669"/>
    <property type="project" value="UniProtKB-UniRule"/>
</dbReference>
<dbReference type="Pfam" id="PF01775">
    <property type="entry name" value="Ribosomal_L18A"/>
    <property type="match status" value="1"/>
</dbReference>
<dbReference type="SUPFAM" id="SSF160374">
    <property type="entry name" value="RplX-like"/>
    <property type="match status" value="1"/>
</dbReference>
<evidence type="ECO:0000256" key="3">
    <source>
        <dbReference type="HAMAP-Rule" id="MF_00273"/>
    </source>
</evidence>
<dbReference type="HAMAP" id="MF_00273">
    <property type="entry name" value="Ribosomal_eL20"/>
    <property type="match status" value="1"/>
</dbReference>
<dbReference type="GO" id="GO:1990904">
    <property type="term" value="C:ribonucleoprotein complex"/>
    <property type="evidence" value="ECO:0007669"/>
    <property type="project" value="UniProtKB-KW"/>
</dbReference>
<dbReference type="InterPro" id="IPR028877">
    <property type="entry name" value="Ribosomal_eL20"/>
</dbReference>
<name>A0A7J3ZJ60_9CREN</name>
<comment type="subunit">
    <text evidence="3">Part of the 50S ribosomal subunit. Binds 23S rRNA.</text>
</comment>
<dbReference type="GO" id="GO:0005840">
    <property type="term" value="C:ribosome"/>
    <property type="evidence" value="ECO:0007669"/>
    <property type="project" value="UniProtKB-KW"/>
</dbReference>
<dbReference type="Gene3D" id="3.10.20.10">
    <property type="match status" value="1"/>
</dbReference>
<keyword evidence="2 3" id="KW-0687">Ribonucleoprotein</keyword>
<evidence type="ECO:0000259" key="4">
    <source>
        <dbReference type="Pfam" id="PF01775"/>
    </source>
</evidence>
<sequence length="88" mass="10434">MVSVKLFRISGRMLVSHDRMPEWRKFTVELRAVSVKDALERVYSELGSRHKLRRKHIRVERIEELPPDEAVSRDLAELSRLQGFVLYD</sequence>
<keyword evidence="1 3" id="KW-0689">Ribosomal protein</keyword>
<dbReference type="InterPro" id="IPR023573">
    <property type="entry name" value="Ribosomal_eL20_dom"/>
</dbReference>
<organism evidence="5">
    <name type="scientific">Fervidicoccus fontis</name>
    <dbReference type="NCBI Taxonomy" id="683846"/>
    <lineage>
        <taxon>Archaea</taxon>
        <taxon>Thermoproteota</taxon>
        <taxon>Thermoprotei</taxon>
        <taxon>Fervidicoccales</taxon>
        <taxon>Fervidicoccaceae</taxon>
        <taxon>Fervidicoccus</taxon>
    </lineage>
</organism>
<protein>
    <recommendedName>
        <fullName evidence="3">Large ribosomal subunit protein eL20</fullName>
    </recommendedName>
</protein>
<gene>
    <name evidence="3" type="primary">rpl18a</name>
    <name evidence="3" type="synonym">rpl20e</name>
    <name evidence="3" type="synonym">rplX</name>
    <name evidence="5" type="ORF">ENM78_01315</name>
</gene>
<dbReference type="NCBIfam" id="NF001981">
    <property type="entry name" value="PRK00773.1-1"/>
    <property type="match status" value="1"/>
</dbReference>
<dbReference type="GO" id="GO:0003735">
    <property type="term" value="F:structural constituent of ribosome"/>
    <property type="evidence" value="ECO:0007669"/>
    <property type="project" value="InterPro"/>
</dbReference>
<keyword evidence="3" id="KW-0694">RNA-binding</keyword>
<evidence type="ECO:0000256" key="1">
    <source>
        <dbReference type="ARBA" id="ARBA00022980"/>
    </source>
</evidence>